<dbReference type="Pfam" id="PF12704">
    <property type="entry name" value="MacB_PCD"/>
    <property type="match status" value="1"/>
</dbReference>
<dbReference type="PANTHER" id="PTHR30572">
    <property type="entry name" value="MEMBRANE COMPONENT OF TRANSPORTER-RELATED"/>
    <property type="match status" value="1"/>
</dbReference>
<reference evidence="10" key="1">
    <citation type="journal article" date="2020" name="mSystems">
        <title>Genome- and Community-Level Interaction Insights into Carbon Utilization and Element Cycling Functions of Hydrothermarchaeota in Hydrothermal Sediment.</title>
        <authorList>
            <person name="Zhou Z."/>
            <person name="Liu Y."/>
            <person name="Xu W."/>
            <person name="Pan J."/>
            <person name="Luo Z.H."/>
            <person name="Li M."/>
        </authorList>
    </citation>
    <scope>NUCLEOTIDE SEQUENCE [LARGE SCALE GENOMIC DNA]</scope>
    <source>
        <strain evidence="10">SpSt-1233</strain>
    </source>
</reference>
<evidence type="ECO:0000259" key="9">
    <source>
        <dbReference type="Pfam" id="PF12704"/>
    </source>
</evidence>
<evidence type="ECO:0000259" key="8">
    <source>
        <dbReference type="Pfam" id="PF02687"/>
    </source>
</evidence>
<evidence type="ECO:0000256" key="6">
    <source>
        <dbReference type="ARBA" id="ARBA00038076"/>
    </source>
</evidence>
<proteinExistence type="inferred from homology"/>
<keyword evidence="4 7" id="KW-1133">Transmembrane helix</keyword>
<dbReference type="EMBL" id="DSEC01000422">
    <property type="protein sequence ID" value="HER43991.1"/>
    <property type="molecule type" value="Genomic_DNA"/>
</dbReference>
<evidence type="ECO:0000256" key="2">
    <source>
        <dbReference type="ARBA" id="ARBA00022475"/>
    </source>
</evidence>
<dbReference type="Proteomes" id="UP000886069">
    <property type="component" value="Unassembled WGS sequence"/>
</dbReference>
<dbReference type="InterPro" id="IPR025857">
    <property type="entry name" value="MacB_PCD"/>
</dbReference>
<dbReference type="InterPro" id="IPR050250">
    <property type="entry name" value="Macrolide_Exporter_MacB"/>
</dbReference>
<gene>
    <name evidence="10" type="ORF">ENO08_05985</name>
</gene>
<evidence type="ECO:0000313" key="10">
    <source>
        <dbReference type="EMBL" id="HER43991.1"/>
    </source>
</evidence>
<feature type="transmembrane region" description="Helical" evidence="7">
    <location>
        <begin position="369"/>
        <end position="392"/>
    </location>
</feature>
<evidence type="ECO:0000256" key="4">
    <source>
        <dbReference type="ARBA" id="ARBA00022989"/>
    </source>
</evidence>
<protein>
    <submittedName>
        <fullName evidence="10">FtsX-like permease family protein</fullName>
    </submittedName>
</protein>
<comment type="subcellular location">
    <subcellularLocation>
        <location evidence="1">Cell membrane</location>
        <topology evidence="1">Multi-pass membrane protein</topology>
    </subcellularLocation>
</comment>
<dbReference type="AlphaFoldDB" id="A0A7V2AVF3"/>
<comment type="similarity">
    <text evidence="6">Belongs to the ABC-4 integral membrane protein family.</text>
</comment>
<evidence type="ECO:0000256" key="3">
    <source>
        <dbReference type="ARBA" id="ARBA00022692"/>
    </source>
</evidence>
<comment type="caution">
    <text evidence="10">The sequence shown here is derived from an EMBL/GenBank/DDBJ whole genome shotgun (WGS) entry which is preliminary data.</text>
</comment>
<evidence type="ECO:0000256" key="7">
    <source>
        <dbReference type="SAM" id="Phobius"/>
    </source>
</evidence>
<dbReference type="GO" id="GO:0022857">
    <property type="term" value="F:transmembrane transporter activity"/>
    <property type="evidence" value="ECO:0007669"/>
    <property type="project" value="TreeGrafter"/>
</dbReference>
<dbReference type="InterPro" id="IPR003838">
    <property type="entry name" value="ABC3_permease_C"/>
</dbReference>
<keyword evidence="2" id="KW-1003">Cell membrane</keyword>
<feature type="domain" description="ABC3 transporter permease C-terminal" evidence="8">
    <location>
        <begin position="289"/>
        <end position="402"/>
    </location>
</feature>
<feature type="domain" description="MacB-like periplasmic core" evidence="9">
    <location>
        <begin position="21"/>
        <end position="245"/>
    </location>
</feature>
<accession>A0A7V2AVF3</accession>
<dbReference type="PANTHER" id="PTHR30572:SF4">
    <property type="entry name" value="ABC TRANSPORTER PERMEASE YTRF"/>
    <property type="match status" value="1"/>
</dbReference>
<feature type="transmembrane region" description="Helical" evidence="7">
    <location>
        <begin position="330"/>
        <end position="363"/>
    </location>
</feature>
<feature type="transmembrane region" description="Helical" evidence="7">
    <location>
        <begin position="283"/>
        <end position="310"/>
    </location>
</feature>
<dbReference type="Pfam" id="PF02687">
    <property type="entry name" value="FtsX"/>
    <property type="match status" value="1"/>
</dbReference>
<feature type="transmembrane region" description="Helical" evidence="7">
    <location>
        <begin position="21"/>
        <end position="45"/>
    </location>
</feature>
<dbReference type="GO" id="GO:0005886">
    <property type="term" value="C:plasma membrane"/>
    <property type="evidence" value="ECO:0007669"/>
    <property type="project" value="UniProtKB-SubCell"/>
</dbReference>
<sequence>MLFFEGIRIAFNALRENKLRTFLTLLGNIVGTMSVIAVVSLIGGIDDYVREEVADEGSNVFTIQRVDFFEAITDLDEFLEAIARNEIIRLSDVEYLRDKVPSASYIGGAVEGRDGVVAGDSRLENLEIRGRTAEYPMIENAELHAGRHISLLEVKRSSPVAVIGWDVRERLFGGLDPVGKKIKIGGKHFLVVGVTKDMGTLFGESRNRFAYIPITTFLKMYGSRSSIEIKVKAADVRALEQAIEESRLAMRIRHKLRPLEEDDFGISTAEQLVSLWQKISSSIFNALVFIVSISLVIGGIVLMNVMLVSVTERTREIGIRKALGARRSNIVWQFIVESITLSVTGGIFGILIGFTIAAIISLVSPLPYIIAPWSIAAGLAVTFVIGVVFGTYPANKAAKLDPVVALHYE</sequence>
<keyword evidence="3 7" id="KW-0812">Transmembrane</keyword>
<name>A0A7V2AVF3_UNCEI</name>
<organism evidence="10">
    <name type="scientific">Eiseniibacteriota bacterium</name>
    <dbReference type="NCBI Taxonomy" id="2212470"/>
    <lineage>
        <taxon>Bacteria</taxon>
        <taxon>Candidatus Eiseniibacteriota</taxon>
    </lineage>
</organism>
<evidence type="ECO:0000256" key="5">
    <source>
        <dbReference type="ARBA" id="ARBA00023136"/>
    </source>
</evidence>
<keyword evidence="5 7" id="KW-0472">Membrane</keyword>
<evidence type="ECO:0000256" key="1">
    <source>
        <dbReference type="ARBA" id="ARBA00004651"/>
    </source>
</evidence>